<protein>
    <recommendedName>
        <fullName evidence="4">DUF4430 domain-containing protein</fullName>
    </recommendedName>
</protein>
<keyword evidence="1" id="KW-0732">Signal</keyword>
<feature type="chain" id="PRO_5041707285" description="DUF4430 domain-containing protein" evidence="1">
    <location>
        <begin position="25"/>
        <end position="139"/>
    </location>
</feature>
<dbReference type="PANTHER" id="PTHR10559">
    <property type="entry name" value="TRANSCOBALAMIN-1/GASTRIC INTRINSIC FACTOR"/>
    <property type="match status" value="1"/>
</dbReference>
<dbReference type="InterPro" id="IPR051588">
    <property type="entry name" value="Cobalamin_Transport"/>
</dbReference>
<dbReference type="GO" id="GO:0015889">
    <property type="term" value="P:cobalamin transport"/>
    <property type="evidence" value="ECO:0007669"/>
    <property type="project" value="TreeGrafter"/>
</dbReference>
<organism evidence="2 3">
    <name type="scientific">Tachysurus vachellii</name>
    <name type="common">Darkbarbel catfish</name>
    <name type="synonym">Pelteobagrus vachellii</name>
    <dbReference type="NCBI Taxonomy" id="175792"/>
    <lineage>
        <taxon>Eukaryota</taxon>
        <taxon>Metazoa</taxon>
        <taxon>Chordata</taxon>
        <taxon>Craniata</taxon>
        <taxon>Vertebrata</taxon>
        <taxon>Euteleostomi</taxon>
        <taxon>Actinopterygii</taxon>
        <taxon>Neopterygii</taxon>
        <taxon>Teleostei</taxon>
        <taxon>Ostariophysi</taxon>
        <taxon>Siluriformes</taxon>
        <taxon>Bagridae</taxon>
        <taxon>Tachysurus</taxon>
    </lineage>
</organism>
<dbReference type="GO" id="GO:0031419">
    <property type="term" value="F:cobalamin binding"/>
    <property type="evidence" value="ECO:0007669"/>
    <property type="project" value="TreeGrafter"/>
</dbReference>
<comment type="caution">
    <text evidence="2">The sequence shown here is derived from an EMBL/GenBank/DDBJ whole genome shotgun (WGS) entry which is preliminary data.</text>
</comment>
<dbReference type="AlphaFoldDB" id="A0AA88M7A9"/>
<evidence type="ECO:0000313" key="3">
    <source>
        <dbReference type="Proteomes" id="UP001187315"/>
    </source>
</evidence>
<dbReference type="GO" id="GO:0005615">
    <property type="term" value="C:extracellular space"/>
    <property type="evidence" value="ECO:0007669"/>
    <property type="project" value="TreeGrafter"/>
</dbReference>
<dbReference type="EMBL" id="JAVHJS010000017">
    <property type="protein sequence ID" value="KAK2831247.1"/>
    <property type="molecule type" value="Genomic_DNA"/>
</dbReference>
<proteinExistence type="predicted"/>
<gene>
    <name evidence="2" type="ORF">Q7C36_016333</name>
</gene>
<dbReference type="Proteomes" id="UP001187315">
    <property type="component" value="Unassembled WGS sequence"/>
</dbReference>
<name>A0AA88M7A9_TACVA</name>
<feature type="signal peptide" evidence="1">
    <location>
        <begin position="1"/>
        <end position="24"/>
    </location>
</feature>
<accession>A0AA88M7A9</accession>
<evidence type="ECO:0000256" key="1">
    <source>
        <dbReference type="SAM" id="SignalP"/>
    </source>
</evidence>
<keyword evidence="3" id="KW-1185">Reference proteome</keyword>
<dbReference type="Gene3D" id="2.170.130.30">
    <property type="match status" value="1"/>
</dbReference>
<reference evidence="2" key="1">
    <citation type="submission" date="2023-08" db="EMBL/GenBank/DDBJ databases">
        <title>Pelteobagrus vachellii genome.</title>
        <authorList>
            <person name="Liu H."/>
        </authorList>
    </citation>
    <scope>NUCLEOTIDE SEQUENCE</scope>
    <source>
        <strain evidence="2">PRFRI_2022a</strain>
        <tissue evidence="2">Muscle</tissue>
    </source>
</reference>
<dbReference type="PANTHER" id="PTHR10559:SF18">
    <property type="entry name" value="TRANSCOBALAMIN II"/>
    <property type="match status" value="1"/>
</dbReference>
<evidence type="ECO:0008006" key="4">
    <source>
        <dbReference type="Google" id="ProtNLM"/>
    </source>
</evidence>
<evidence type="ECO:0000313" key="2">
    <source>
        <dbReference type="EMBL" id="KAK2831247.1"/>
    </source>
</evidence>
<sequence>MAFKVAVLLSIFMLIYILTPLVISSENTESYRITLLVYNLLSNSKNLTFNTDIKSKGILLGAMKRIQAANKNFRFTIKEDLDYGPFLVSVNGVAGNNKKHTYWKLLVKPQNGTIIDANYDVGCYRPNPNETVILKFAKW</sequence>